<accession>A0A0G3GN00</accession>
<evidence type="ECO:0008006" key="3">
    <source>
        <dbReference type="Google" id="ProtNLM"/>
    </source>
</evidence>
<evidence type="ECO:0000313" key="1">
    <source>
        <dbReference type="EMBL" id="AKK02606.1"/>
    </source>
</evidence>
<dbReference type="EMBL" id="CP011541">
    <property type="protein sequence ID" value="AKK02606.1"/>
    <property type="molecule type" value="Genomic_DNA"/>
</dbReference>
<keyword evidence="2" id="KW-1185">Reference proteome</keyword>
<sequence>MICTSFRMVDGKVRNLGAHFERLGLDLEQQQMVRTQLREAATGASNPLVRADGQVQHRPDRPFSALIGVDPIPHLDLRTQPTRKGPDLVWLTTRLRQSERRGFAEGLLSQDGLVVEGIFSALICFDSGVAEFCTHPRTLNSTTLPPVLEFLRSSGLVVRPCSGWRSPKRLWLLNAFSGVRSAGGPDPTSVNRWLWDHADVV</sequence>
<reference evidence="1 2" key="1">
    <citation type="submission" date="2015-05" db="EMBL/GenBank/DDBJ databases">
        <title>Complete genome sequence of Corynebacterium epidermidicanis DSM 45586, isolated from the skin of a dog suffering from pruritus.</title>
        <authorList>
            <person name="Ruckert C."/>
            <person name="Albersmeier A."/>
            <person name="Winkler A."/>
            <person name="Tauch A."/>
        </authorList>
    </citation>
    <scope>NUCLEOTIDE SEQUENCE [LARGE SCALE GENOMIC DNA]</scope>
    <source>
        <strain evidence="1 2">DSM 45586</strain>
    </source>
</reference>
<dbReference type="STRING" id="1050174.CEPID_03660"/>
<dbReference type="AlphaFoldDB" id="A0A0G3GN00"/>
<organism evidence="1 2">
    <name type="scientific">Corynebacterium epidermidicanis</name>
    <dbReference type="NCBI Taxonomy" id="1050174"/>
    <lineage>
        <taxon>Bacteria</taxon>
        <taxon>Bacillati</taxon>
        <taxon>Actinomycetota</taxon>
        <taxon>Actinomycetes</taxon>
        <taxon>Mycobacteriales</taxon>
        <taxon>Corynebacteriaceae</taxon>
        <taxon>Corynebacterium</taxon>
    </lineage>
</organism>
<proteinExistence type="predicted"/>
<dbReference type="InterPro" id="IPR036038">
    <property type="entry name" value="Aminotransferase-like"/>
</dbReference>
<dbReference type="SUPFAM" id="SSF56752">
    <property type="entry name" value="D-aminoacid aminotransferase-like PLP-dependent enzymes"/>
    <property type="match status" value="1"/>
</dbReference>
<dbReference type="GO" id="GO:0003824">
    <property type="term" value="F:catalytic activity"/>
    <property type="evidence" value="ECO:0007669"/>
    <property type="project" value="InterPro"/>
</dbReference>
<evidence type="ECO:0000313" key="2">
    <source>
        <dbReference type="Proteomes" id="UP000035368"/>
    </source>
</evidence>
<dbReference type="KEGG" id="cei:CEPID_03660"/>
<dbReference type="Proteomes" id="UP000035368">
    <property type="component" value="Chromosome"/>
</dbReference>
<protein>
    <recommendedName>
        <fullName evidence="3">Branched-chain amino acid aminotransferase/4-amino-4-deoxychorismate lyase</fullName>
    </recommendedName>
</protein>
<gene>
    <name evidence="1" type="ORF">CEPID_03660</name>
</gene>
<name>A0A0G3GN00_9CORY</name>
<dbReference type="PATRIC" id="fig|1050174.4.peg.741"/>